<comment type="subcellular location">
    <subcellularLocation>
        <location evidence="1">Nucleus</location>
    </subcellularLocation>
</comment>
<dbReference type="VEuPathDB" id="VectorBase:LDEU009025"/>
<dbReference type="Gene3D" id="2.40.50.40">
    <property type="match status" value="5"/>
</dbReference>
<evidence type="ECO:0000256" key="2">
    <source>
        <dbReference type="ARBA" id="ARBA00023242"/>
    </source>
</evidence>
<accession>A0A443S6H5</accession>
<organism evidence="5 6">
    <name type="scientific">Leptotrombidium deliense</name>
    <dbReference type="NCBI Taxonomy" id="299467"/>
    <lineage>
        <taxon>Eukaryota</taxon>
        <taxon>Metazoa</taxon>
        <taxon>Ecdysozoa</taxon>
        <taxon>Arthropoda</taxon>
        <taxon>Chelicerata</taxon>
        <taxon>Arachnida</taxon>
        <taxon>Acari</taxon>
        <taxon>Acariformes</taxon>
        <taxon>Trombidiformes</taxon>
        <taxon>Prostigmata</taxon>
        <taxon>Anystina</taxon>
        <taxon>Parasitengona</taxon>
        <taxon>Trombiculoidea</taxon>
        <taxon>Trombiculidae</taxon>
        <taxon>Leptotrombidium</taxon>
    </lineage>
</organism>
<dbReference type="PROSITE" id="PS50013">
    <property type="entry name" value="CHROMO_2"/>
    <property type="match status" value="4"/>
</dbReference>
<dbReference type="EMBL" id="NCKV01007327">
    <property type="protein sequence ID" value="RWS23015.1"/>
    <property type="molecule type" value="Genomic_DNA"/>
</dbReference>
<dbReference type="InterPro" id="IPR016197">
    <property type="entry name" value="Chromo-like_dom_sf"/>
</dbReference>
<dbReference type="SUPFAM" id="SSF54160">
    <property type="entry name" value="Chromo domain-like"/>
    <property type="match status" value="5"/>
</dbReference>
<dbReference type="GO" id="GO:0005634">
    <property type="term" value="C:nucleus"/>
    <property type="evidence" value="ECO:0007669"/>
    <property type="project" value="UniProtKB-SubCell"/>
</dbReference>
<keyword evidence="2" id="KW-0539">Nucleus</keyword>
<reference evidence="5 6" key="1">
    <citation type="journal article" date="2018" name="Gigascience">
        <title>Genomes of trombidid mites reveal novel predicted allergens and laterally-transferred genes associated with secondary metabolism.</title>
        <authorList>
            <person name="Dong X."/>
            <person name="Chaisiri K."/>
            <person name="Xia D."/>
            <person name="Armstrong S.D."/>
            <person name="Fang Y."/>
            <person name="Donnelly M.J."/>
            <person name="Kadowaki T."/>
            <person name="McGarry J.W."/>
            <person name="Darby A.C."/>
            <person name="Makepeace B.L."/>
        </authorList>
    </citation>
    <scope>NUCLEOTIDE SEQUENCE [LARGE SCALE GENOMIC DNA]</scope>
    <source>
        <strain evidence="5">UoL-UT</strain>
    </source>
</reference>
<dbReference type="InterPro" id="IPR051219">
    <property type="entry name" value="Heterochromatin_chromo-domain"/>
</dbReference>
<keyword evidence="6" id="KW-1185">Reference proteome</keyword>
<gene>
    <name evidence="5" type="ORF">B4U80_09784</name>
</gene>
<feature type="domain" description="Chromo" evidence="4">
    <location>
        <begin position="361"/>
        <end position="419"/>
    </location>
</feature>
<protein>
    <submittedName>
        <fullName evidence="5">Chromobox protein 1-like protein</fullName>
    </submittedName>
</protein>
<feature type="compositionally biased region" description="Basic and acidic residues" evidence="3">
    <location>
        <begin position="301"/>
        <end position="316"/>
    </location>
</feature>
<feature type="compositionally biased region" description="Acidic residues" evidence="3">
    <location>
        <begin position="317"/>
        <end position="328"/>
    </location>
</feature>
<feature type="compositionally biased region" description="Basic and acidic residues" evidence="3">
    <location>
        <begin position="29"/>
        <end position="42"/>
    </location>
</feature>
<evidence type="ECO:0000259" key="4">
    <source>
        <dbReference type="PROSITE" id="PS50013"/>
    </source>
</evidence>
<evidence type="ECO:0000313" key="6">
    <source>
        <dbReference type="Proteomes" id="UP000288716"/>
    </source>
</evidence>
<feature type="domain" description="Chromo" evidence="4">
    <location>
        <begin position="222"/>
        <end position="281"/>
    </location>
</feature>
<dbReference type="CDD" id="cd00034">
    <property type="entry name" value="CSD"/>
    <property type="match status" value="1"/>
</dbReference>
<dbReference type="STRING" id="299467.A0A443S6H5"/>
<feature type="compositionally biased region" description="Basic and acidic residues" evidence="3">
    <location>
        <begin position="170"/>
        <end position="181"/>
    </location>
</feature>
<evidence type="ECO:0000256" key="1">
    <source>
        <dbReference type="ARBA" id="ARBA00004123"/>
    </source>
</evidence>
<dbReference type="CDD" id="cd00024">
    <property type="entry name" value="CD_CSD"/>
    <property type="match status" value="2"/>
</dbReference>
<feature type="region of interest" description="Disordered" evidence="3">
    <location>
        <begin position="147"/>
        <end position="181"/>
    </location>
</feature>
<feature type="compositionally biased region" description="Low complexity" evidence="3">
    <location>
        <begin position="290"/>
        <end position="300"/>
    </location>
</feature>
<dbReference type="Proteomes" id="UP000288716">
    <property type="component" value="Unassembled WGS sequence"/>
</dbReference>
<feature type="domain" description="Chromo" evidence="4">
    <location>
        <begin position="87"/>
        <end position="146"/>
    </location>
</feature>
<dbReference type="SMART" id="SM00298">
    <property type="entry name" value="CHROMO"/>
    <property type="match status" value="4"/>
</dbReference>
<feature type="region of interest" description="Disordered" evidence="3">
    <location>
        <begin position="1"/>
        <end position="42"/>
    </location>
</feature>
<feature type="region of interest" description="Disordered" evidence="3">
    <location>
        <begin position="290"/>
        <end position="337"/>
    </location>
</feature>
<comment type="caution">
    <text evidence="5">The sequence shown here is derived from an EMBL/GenBank/DDBJ whole genome shotgun (WGS) entry which is preliminary data.</text>
</comment>
<sequence>MKVKLDESNLIDNSKGASMDSNTCESNDENEKFEEREMETEKVVNVREESSASEQDVTLPSKRSVSVSNIHAVWSKCNHKTGAHKMFVVDKVLNKIRRNGRAYYLIKWAHSKNELCWLRQDYVKNNQVHVIDEFNKQLSGMNAKLDESKLSSDNSEGESMDSNTCESNEMNEKVEEREIETEKVVNVREESSASEGDNDIESKQSQVVWSKCNHKIGAHKKFVIHKVLNKTFRNGKSYYLIKWTHSENELCWQRRDYINNNQVHLVDKFNKQLNDNQMKAYLCEHISSSDSESESFNSDTSGEKDENIKVEKKQEIETEEVNEESSSSEEDKVNSKQRRGVTNFHAVWSKCSHMRGAHRMFVVDKVLNKSRHNGHAYYLIKWKHSKTELCWIRSDHLKKKVPLFDEFYKQMNGQLSFAKRSRICSNDESESESNEDDSDSSDKNEINEQWWKCSHRTIDHKSFTVEKVLDKRSWKKHAYYLVKWEHSDFVQCWVQKHSVEKGLDLLLKFDTKYKKHKSSSKSSKMYSNEDIEKNIRDADVHSILGALSVNDSLCFIVKWVDSTEASIVPSHFINEKHPNLLISFYEQRLQWKQELNYV</sequence>
<feature type="domain" description="Chromo" evidence="4">
    <location>
        <begin position="463"/>
        <end position="521"/>
    </location>
</feature>
<dbReference type="AlphaFoldDB" id="A0A443S6H5"/>
<dbReference type="SMART" id="SM00300">
    <property type="entry name" value="ChSh"/>
    <property type="match status" value="1"/>
</dbReference>
<feature type="compositionally biased region" description="Polar residues" evidence="3">
    <location>
        <begin position="10"/>
        <end position="24"/>
    </location>
</feature>
<dbReference type="GO" id="GO:0005694">
    <property type="term" value="C:chromosome"/>
    <property type="evidence" value="ECO:0007669"/>
    <property type="project" value="UniProtKB-ARBA"/>
</dbReference>
<dbReference type="Pfam" id="PF01393">
    <property type="entry name" value="Chromo_shadow"/>
    <property type="match status" value="1"/>
</dbReference>
<dbReference type="InterPro" id="IPR000953">
    <property type="entry name" value="Chromo/chromo_shadow_dom"/>
</dbReference>
<evidence type="ECO:0000256" key="3">
    <source>
        <dbReference type="SAM" id="MobiDB-lite"/>
    </source>
</evidence>
<dbReference type="InterPro" id="IPR008251">
    <property type="entry name" value="Chromo_shadow_dom"/>
</dbReference>
<proteinExistence type="predicted"/>
<dbReference type="PANTHER" id="PTHR22812">
    <property type="entry name" value="CHROMOBOX PROTEIN"/>
    <property type="match status" value="1"/>
</dbReference>
<name>A0A443S6H5_9ACAR</name>
<evidence type="ECO:0000313" key="5">
    <source>
        <dbReference type="EMBL" id="RWS23015.1"/>
    </source>
</evidence>